<feature type="non-terminal residue" evidence="1">
    <location>
        <position position="116"/>
    </location>
</feature>
<keyword evidence="2" id="KW-1185">Reference proteome</keyword>
<protein>
    <submittedName>
        <fullName evidence="1">Uncharacterized protein</fullName>
    </submittedName>
</protein>
<gene>
    <name evidence="1" type="ORF">PILCRDRAFT_822337</name>
</gene>
<feature type="non-terminal residue" evidence="1">
    <location>
        <position position="1"/>
    </location>
</feature>
<evidence type="ECO:0000313" key="1">
    <source>
        <dbReference type="EMBL" id="KIM80597.1"/>
    </source>
</evidence>
<dbReference type="HOGENOM" id="CLU_2102741_0_0_1"/>
<proteinExistence type="predicted"/>
<dbReference type="EMBL" id="KN833003">
    <property type="protein sequence ID" value="KIM80597.1"/>
    <property type="molecule type" value="Genomic_DNA"/>
</dbReference>
<accession>A0A0C3BTH5</accession>
<dbReference type="AlphaFoldDB" id="A0A0C3BTH5"/>
<sequence length="116" mass="12719">RAEVKTNFALERDIQHTCRSSSSYMRQMVLNWRRTEPAANCIRLCIICGEVALFPANCLTGGQQALRIDACLSGALATDWKPKLSAALILGNIDAQSEYLQSKKDVLSSEGLSSEV</sequence>
<reference evidence="2" key="2">
    <citation type="submission" date="2015-01" db="EMBL/GenBank/DDBJ databases">
        <title>Evolutionary Origins and Diversification of the Mycorrhizal Mutualists.</title>
        <authorList>
            <consortium name="DOE Joint Genome Institute"/>
            <consortium name="Mycorrhizal Genomics Consortium"/>
            <person name="Kohler A."/>
            <person name="Kuo A."/>
            <person name="Nagy L.G."/>
            <person name="Floudas D."/>
            <person name="Copeland A."/>
            <person name="Barry K.W."/>
            <person name="Cichocki N."/>
            <person name="Veneault-Fourrey C."/>
            <person name="LaButti K."/>
            <person name="Lindquist E.A."/>
            <person name="Lipzen A."/>
            <person name="Lundell T."/>
            <person name="Morin E."/>
            <person name="Murat C."/>
            <person name="Riley R."/>
            <person name="Ohm R."/>
            <person name="Sun H."/>
            <person name="Tunlid A."/>
            <person name="Henrissat B."/>
            <person name="Grigoriev I.V."/>
            <person name="Hibbett D.S."/>
            <person name="Martin F."/>
        </authorList>
    </citation>
    <scope>NUCLEOTIDE SEQUENCE [LARGE SCALE GENOMIC DNA]</scope>
    <source>
        <strain evidence="2">F 1598</strain>
    </source>
</reference>
<name>A0A0C3BTH5_PILCF</name>
<dbReference type="InParanoid" id="A0A0C3BTH5"/>
<evidence type="ECO:0000313" key="2">
    <source>
        <dbReference type="Proteomes" id="UP000054166"/>
    </source>
</evidence>
<reference evidence="1 2" key="1">
    <citation type="submission" date="2014-04" db="EMBL/GenBank/DDBJ databases">
        <authorList>
            <consortium name="DOE Joint Genome Institute"/>
            <person name="Kuo A."/>
            <person name="Tarkka M."/>
            <person name="Buscot F."/>
            <person name="Kohler A."/>
            <person name="Nagy L.G."/>
            <person name="Floudas D."/>
            <person name="Copeland A."/>
            <person name="Barry K.W."/>
            <person name="Cichocki N."/>
            <person name="Veneault-Fourrey C."/>
            <person name="LaButti K."/>
            <person name="Lindquist E.A."/>
            <person name="Lipzen A."/>
            <person name="Lundell T."/>
            <person name="Morin E."/>
            <person name="Murat C."/>
            <person name="Sun H."/>
            <person name="Tunlid A."/>
            <person name="Henrissat B."/>
            <person name="Grigoriev I.V."/>
            <person name="Hibbett D.S."/>
            <person name="Martin F."/>
            <person name="Nordberg H.P."/>
            <person name="Cantor M.N."/>
            <person name="Hua S.X."/>
        </authorList>
    </citation>
    <scope>NUCLEOTIDE SEQUENCE [LARGE SCALE GENOMIC DNA]</scope>
    <source>
        <strain evidence="1 2">F 1598</strain>
    </source>
</reference>
<organism evidence="1 2">
    <name type="scientific">Piloderma croceum (strain F 1598)</name>
    <dbReference type="NCBI Taxonomy" id="765440"/>
    <lineage>
        <taxon>Eukaryota</taxon>
        <taxon>Fungi</taxon>
        <taxon>Dikarya</taxon>
        <taxon>Basidiomycota</taxon>
        <taxon>Agaricomycotina</taxon>
        <taxon>Agaricomycetes</taxon>
        <taxon>Agaricomycetidae</taxon>
        <taxon>Atheliales</taxon>
        <taxon>Atheliaceae</taxon>
        <taxon>Piloderma</taxon>
    </lineage>
</organism>
<dbReference type="Proteomes" id="UP000054166">
    <property type="component" value="Unassembled WGS sequence"/>
</dbReference>